<dbReference type="PATRIC" id="fig|889378.3.peg.1569"/>
<feature type="compositionally biased region" description="Polar residues" evidence="4">
    <location>
        <begin position="177"/>
        <end position="208"/>
    </location>
</feature>
<dbReference type="AlphaFoldDB" id="H9UJE3"/>
<name>H9UJE3_SPIAZ</name>
<evidence type="ECO:0000259" key="5">
    <source>
        <dbReference type="Pfam" id="PF04586"/>
    </source>
</evidence>
<organism evidence="6 7">
    <name type="scientific">Spirochaeta africana (strain ATCC 700263 / DSM 8902 / Z-7692)</name>
    <dbReference type="NCBI Taxonomy" id="889378"/>
    <lineage>
        <taxon>Bacteria</taxon>
        <taxon>Pseudomonadati</taxon>
        <taxon>Spirochaetota</taxon>
        <taxon>Spirochaetia</taxon>
        <taxon>Spirochaetales</taxon>
        <taxon>Spirochaetaceae</taxon>
        <taxon>Spirochaeta</taxon>
    </lineage>
</organism>
<protein>
    <submittedName>
        <fullName evidence="6">Phage prohead protease, HK97 family</fullName>
    </submittedName>
</protein>
<dbReference type="KEGG" id="sfc:Spiaf_1577"/>
<feature type="compositionally biased region" description="Basic and acidic residues" evidence="4">
    <location>
        <begin position="209"/>
        <end position="218"/>
    </location>
</feature>
<sequence length="226" mass="25621">MKYYNLIKQDLELREQDDKKKIIGIIPYNSRSLPMGFREIIMPTAFNKTLGDNADVKALLNHDSSKPLARVRNGSLRLRSSDDGLIFEIDVNDQVSYQRDLYESIRSGIVNGVSFGFRVIEDDVEHKDGEVIRKLRSVDLREISVGVTFPAYESSESYVRELREELADRLPEGWQGDATSETGDQSTENTERNSNQADQEAASDGQQDSTRESMDAAKARLRLLEL</sequence>
<proteinExistence type="predicted"/>
<feature type="domain" description="Prohead serine protease" evidence="5">
    <location>
        <begin position="10"/>
        <end position="158"/>
    </location>
</feature>
<dbReference type="HOGENOM" id="CLU_1224112_0_0_12"/>
<dbReference type="eggNOG" id="COG3740">
    <property type="taxonomic scope" value="Bacteria"/>
</dbReference>
<evidence type="ECO:0000313" key="7">
    <source>
        <dbReference type="Proteomes" id="UP000007383"/>
    </source>
</evidence>
<keyword evidence="3" id="KW-0378">Hydrolase</keyword>
<dbReference type="OrthoDB" id="272868at2"/>
<evidence type="ECO:0000313" key="6">
    <source>
        <dbReference type="EMBL" id="AFG37636.1"/>
    </source>
</evidence>
<dbReference type="EMBL" id="CP003282">
    <property type="protein sequence ID" value="AFG37636.1"/>
    <property type="molecule type" value="Genomic_DNA"/>
</dbReference>
<feature type="region of interest" description="Disordered" evidence="4">
    <location>
        <begin position="169"/>
        <end position="218"/>
    </location>
</feature>
<dbReference type="STRING" id="889378.Spiaf_1577"/>
<evidence type="ECO:0000256" key="1">
    <source>
        <dbReference type="ARBA" id="ARBA00022612"/>
    </source>
</evidence>
<dbReference type="InterPro" id="IPR006433">
    <property type="entry name" value="Prohead_protease"/>
</dbReference>
<evidence type="ECO:0000256" key="3">
    <source>
        <dbReference type="ARBA" id="ARBA00022801"/>
    </source>
</evidence>
<dbReference type="Pfam" id="PF04586">
    <property type="entry name" value="Peptidase_S78"/>
    <property type="match status" value="1"/>
</dbReference>
<dbReference type="InterPro" id="IPR054613">
    <property type="entry name" value="Peptidase_S78_dom"/>
</dbReference>
<accession>H9UJE3</accession>
<dbReference type="Proteomes" id="UP000007383">
    <property type="component" value="Chromosome"/>
</dbReference>
<evidence type="ECO:0000256" key="2">
    <source>
        <dbReference type="ARBA" id="ARBA00022670"/>
    </source>
</evidence>
<dbReference type="GO" id="GO:0006508">
    <property type="term" value="P:proteolysis"/>
    <property type="evidence" value="ECO:0007669"/>
    <property type="project" value="UniProtKB-KW"/>
</dbReference>
<dbReference type="RefSeq" id="WP_014455619.1">
    <property type="nucleotide sequence ID" value="NC_017098.1"/>
</dbReference>
<keyword evidence="1" id="KW-1188">Viral release from host cell</keyword>
<dbReference type="GO" id="GO:0008233">
    <property type="term" value="F:peptidase activity"/>
    <property type="evidence" value="ECO:0007669"/>
    <property type="project" value="UniProtKB-KW"/>
</dbReference>
<reference evidence="7" key="1">
    <citation type="journal article" date="2013" name="Stand. Genomic Sci.">
        <title>Complete genome sequence of the halophilic bacterium Spirochaeta africana type strain (Z-7692(T)) from the alkaline Lake Magadi in the East African Rift.</title>
        <authorList>
            <person name="Liolos K."/>
            <person name="Abt B."/>
            <person name="Scheuner C."/>
            <person name="Teshima H."/>
            <person name="Held B."/>
            <person name="Lapidus A."/>
            <person name="Nolan M."/>
            <person name="Lucas S."/>
            <person name="Deshpande S."/>
            <person name="Cheng J.F."/>
            <person name="Tapia R."/>
            <person name="Goodwin L.A."/>
            <person name="Pitluck S."/>
            <person name="Pagani I."/>
            <person name="Ivanova N."/>
            <person name="Mavromatis K."/>
            <person name="Mikhailova N."/>
            <person name="Huntemann M."/>
            <person name="Pati A."/>
            <person name="Chen A."/>
            <person name="Palaniappan K."/>
            <person name="Land M."/>
            <person name="Rohde M."/>
            <person name="Tindall B.J."/>
            <person name="Detter J.C."/>
            <person name="Goker M."/>
            <person name="Bristow J."/>
            <person name="Eisen J.A."/>
            <person name="Markowitz V."/>
            <person name="Hugenholtz P."/>
            <person name="Woyke T."/>
            <person name="Klenk H.P."/>
            <person name="Kyrpides N.C."/>
        </authorList>
    </citation>
    <scope>NUCLEOTIDE SEQUENCE</scope>
    <source>
        <strain evidence="7">ATCC 700263 / DSM 8902 / Z-7692</strain>
    </source>
</reference>
<evidence type="ECO:0000256" key="4">
    <source>
        <dbReference type="SAM" id="MobiDB-lite"/>
    </source>
</evidence>
<gene>
    <name evidence="6" type="ordered locus">Spiaf_1577</name>
</gene>
<dbReference type="NCBIfam" id="TIGR01543">
    <property type="entry name" value="proheadase_HK97"/>
    <property type="match status" value="1"/>
</dbReference>
<keyword evidence="2 6" id="KW-0645">Protease</keyword>
<keyword evidence="7" id="KW-1185">Reference proteome</keyword>